<evidence type="ECO:0000313" key="1">
    <source>
        <dbReference type="EMBL" id="VWC72771.1"/>
    </source>
</evidence>
<dbReference type="EMBL" id="CABVQI010000005">
    <property type="protein sequence ID" value="VWC72771.1"/>
    <property type="molecule type" value="Genomic_DNA"/>
</dbReference>
<dbReference type="AlphaFoldDB" id="A0A6P2UCK9"/>
<protein>
    <submittedName>
        <fullName evidence="1">Integrase</fullName>
    </submittedName>
</protein>
<evidence type="ECO:0000313" key="2">
    <source>
        <dbReference type="Proteomes" id="UP000494274"/>
    </source>
</evidence>
<accession>A0A6P2UCK9</accession>
<dbReference type="InterPro" id="IPR011010">
    <property type="entry name" value="DNA_brk_join_enz"/>
</dbReference>
<dbReference type="Proteomes" id="UP000494274">
    <property type="component" value="Unassembled WGS sequence"/>
</dbReference>
<sequence>MNQIYAHATPHGGKIANPADEVGVASIATLIPKDRALPTLEIRLMHRLLEQVATYPTIRLALRLILLTMVRKSELIEAT</sequence>
<dbReference type="SUPFAM" id="SSF56349">
    <property type="entry name" value="DNA breaking-rejoining enzymes"/>
    <property type="match status" value="1"/>
</dbReference>
<gene>
    <name evidence="1" type="ORF">BLA18112_02067</name>
</gene>
<proteinExistence type="predicted"/>
<dbReference type="GO" id="GO:0003677">
    <property type="term" value="F:DNA binding"/>
    <property type="evidence" value="ECO:0007669"/>
    <property type="project" value="InterPro"/>
</dbReference>
<name>A0A6P2UCK9_BURL3</name>
<reference evidence="1 2" key="1">
    <citation type="submission" date="2019-09" db="EMBL/GenBank/DDBJ databases">
        <authorList>
            <person name="Depoorter E."/>
        </authorList>
    </citation>
    <scope>NUCLEOTIDE SEQUENCE [LARGE SCALE GENOMIC DNA]</scope>
    <source>
        <strain evidence="1">R-18112</strain>
    </source>
</reference>
<organism evidence="1 2">
    <name type="scientific">Burkholderia lata (strain ATCC 17760 / DSM 23089 / LMG 22485 / NCIMB 9086 / R18194 / 383)</name>
    <dbReference type="NCBI Taxonomy" id="482957"/>
    <lineage>
        <taxon>Bacteria</taxon>
        <taxon>Pseudomonadati</taxon>
        <taxon>Pseudomonadota</taxon>
        <taxon>Betaproteobacteria</taxon>
        <taxon>Burkholderiales</taxon>
        <taxon>Burkholderiaceae</taxon>
        <taxon>Burkholderia</taxon>
        <taxon>Burkholderia cepacia complex</taxon>
    </lineage>
</organism>